<name>A0A0A9CZW2_ARUDO</name>
<organism evidence="2">
    <name type="scientific">Arundo donax</name>
    <name type="common">Giant reed</name>
    <name type="synonym">Donax arundinaceus</name>
    <dbReference type="NCBI Taxonomy" id="35708"/>
    <lineage>
        <taxon>Eukaryota</taxon>
        <taxon>Viridiplantae</taxon>
        <taxon>Streptophyta</taxon>
        <taxon>Embryophyta</taxon>
        <taxon>Tracheophyta</taxon>
        <taxon>Spermatophyta</taxon>
        <taxon>Magnoliopsida</taxon>
        <taxon>Liliopsida</taxon>
        <taxon>Poales</taxon>
        <taxon>Poaceae</taxon>
        <taxon>PACMAD clade</taxon>
        <taxon>Arundinoideae</taxon>
        <taxon>Arundineae</taxon>
        <taxon>Arundo</taxon>
    </lineage>
</organism>
<dbReference type="AlphaFoldDB" id="A0A0A9CZW2"/>
<feature type="compositionally biased region" description="Basic and acidic residues" evidence="1">
    <location>
        <begin position="549"/>
        <end position="576"/>
    </location>
</feature>
<sequence length="638" mass="69021">MEAEAEKERKMKKARVSPCDKKRKLEELYDAKLSDWLATARNGIGDSAGVSCNMGSLPKYDMGSDEALLPNIQNSNDDVVLLMPRKQTTAPSVMALKDNDMNPTLGDRGNFVVDKPPDLSNEPEGGGVTETLEEEILNISVDVSLDITDRPEEGTTVVMELQKEASGVSDRSEELTAPVIEEIEEEKVAIEGPICFRETCPSEKNIAIVMKAVEGIAVSEEAGRATEDAIEAAPQSQQEVDAGVMDISHDAVALPEEELPIQHTSNGGGCSDVPCIMEDNHVAGSSGTNDGDTTGCGFAVGKEREVPCVQGIGGEQNQMVEKDKDENPQEAPQIVTVECVQNTVPMVTDNDGEQTIVPPTVDDVATFNAVAPALLGVPEVENAQANKDFNLAKKDAEDMPMEVAEGKEAGQEQINTLAKGGAEEEHKEFSEVDHTDMTDPKIHSHFTIEKPEEAAEVECEETDGTTSLTARDTDGKLGDVSEVGHTEVENINGLIVNAGDENLAQVEPAEVVDMKGMMKEDTNNKPEDVPESENTGSEGTHGPVEDDTDGRSKEIHDVNAELENADGHEGNSDRPEGILQVDLLTRDETRWVAKEEIGDNTTEVPQVEYEKLKDETPIEEDTMEKPHADSLDLPQRCR</sequence>
<dbReference type="EMBL" id="GBRH01216021">
    <property type="protein sequence ID" value="JAD81874.1"/>
    <property type="molecule type" value="Transcribed_RNA"/>
</dbReference>
<reference evidence="2" key="2">
    <citation type="journal article" date="2015" name="Data Brief">
        <title>Shoot transcriptome of the giant reed, Arundo donax.</title>
        <authorList>
            <person name="Barrero R.A."/>
            <person name="Guerrero F.D."/>
            <person name="Moolhuijzen P."/>
            <person name="Goolsby J.A."/>
            <person name="Tidwell J."/>
            <person name="Bellgard S.E."/>
            <person name="Bellgard M.I."/>
        </authorList>
    </citation>
    <scope>NUCLEOTIDE SEQUENCE</scope>
    <source>
        <tissue evidence="2">Shoot tissue taken approximately 20 cm above the soil surface</tissue>
    </source>
</reference>
<reference evidence="2" key="1">
    <citation type="submission" date="2014-09" db="EMBL/GenBank/DDBJ databases">
        <authorList>
            <person name="Magalhaes I.L.F."/>
            <person name="Oliveira U."/>
            <person name="Santos F.R."/>
            <person name="Vidigal T.H.D.A."/>
            <person name="Brescovit A.D."/>
            <person name="Santos A.J."/>
        </authorList>
    </citation>
    <scope>NUCLEOTIDE SEQUENCE</scope>
    <source>
        <tissue evidence="2">Shoot tissue taken approximately 20 cm above the soil surface</tissue>
    </source>
</reference>
<feature type="region of interest" description="Disordered" evidence="1">
    <location>
        <begin position="520"/>
        <end position="580"/>
    </location>
</feature>
<feature type="region of interest" description="Disordered" evidence="1">
    <location>
        <begin position="614"/>
        <end position="638"/>
    </location>
</feature>
<accession>A0A0A9CZW2</accession>
<protein>
    <submittedName>
        <fullName evidence="2">Uncharacterized protein</fullName>
    </submittedName>
</protein>
<proteinExistence type="predicted"/>
<evidence type="ECO:0000256" key="1">
    <source>
        <dbReference type="SAM" id="MobiDB-lite"/>
    </source>
</evidence>
<evidence type="ECO:0000313" key="2">
    <source>
        <dbReference type="EMBL" id="JAD81874.1"/>
    </source>
</evidence>